<reference evidence="3" key="1">
    <citation type="submission" date="2018-12" db="EMBL/GenBank/DDBJ databases">
        <title>Complete genome sequence of Roseovarius sp. MME-070.</title>
        <authorList>
            <person name="Nam Y.-D."/>
            <person name="Kang J."/>
            <person name="Chung W.-H."/>
            <person name="Park Y.S."/>
        </authorList>
    </citation>
    <scope>NUCLEOTIDE SEQUENCE [LARGE SCALE GENOMIC DNA]</scope>
    <source>
        <strain evidence="3">MME-070</strain>
    </source>
</reference>
<accession>A0A6I6ILJ7</accession>
<dbReference type="Gene3D" id="3.10.180.10">
    <property type="entry name" value="2,3-Dihydroxybiphenyl 1,2-Dioxygenase, domain 1"/>
    <property type="match status" value="1"/>
</dbReference>
<dbReference type="InterPro" id="IPR029068">
    <property type="entry name" value="Glyas_Bleomycin-R_OHBP_Dase"/>
</dbReference>
<dbReference type="EMBL" id="CP034348">
    <property type="protein sequence ID" value="QGX97799.1"/>
    <property type="molecule type" value="Genomic_DNA"/>
</dbReference>
<proteinExistence type="predicted"/>
<dbReference type="Pfam" id="PF13468">
    <property type="entry name" value="Glyoxalase_3"/>
    <property type="match status" value="1"/>
</dbReference>
<sequence>MAKPIVLDHLAVAAETLAEGQAAVEAALGVALQPGGQHPHFATHNMLLGLEDGLYLEVISADPSVPSPDYPRWFDLDRFSGPPRLSNWICRVPDLARMVGVLPQAGSPVALARGDLRWQMAVPETGILPYDNLFPALIEWQSSPHPATRLAASGCRLRRLTIRHPNAAALHADLAPQFSDDRVRFETGEQAMLAAFDTPHGERELA</sequence>
<dbReference type="AlphaFoldDB" id="A0A6I6ILJ7"/>
<gene>
    <name evidence="2" type="ORF">EI983_05715</name>
</gene>
<keyword evidence="3" id="KW-1185">Reference proteome</keyword>
<dbReference type="RefSeq" id="WP_157706433.1">
    <property type="nucleotide sequence ID" value="NZ_CP034348.1"/>
</dbReference>
<dbReference type="InterPro" id="IPR025870">
    <property type="entry name" value="Glyoxalase-like_dom"/>
</dbReference>
<name>A0A6I6ILJ7_9RHOB</name>
<evidence type="ECO:0000259" key="1">
    <source>
        <dbReference type="Pfam" id="PF13468"/>
    </source>
</evidence>
<dbReference type="KEGG" id="rom:EI983_05715"/>
<protein>
    <submittedName>
        <fullName evidence="2">VOC family protein</fullName>
    </submittedName>
</protein>
<dbReference type="OrthoDB" id="8451710at2"/>
<organism evidence="2 3">
    <name type="scientific">Roseovarius faecimaris</name>
    <dbReference type="NCBI Taxonomy" id="2494550"/>
    <lineage>
        <taxon>Bacteria</taxon>
        <taxon>Pseudomonadati</taxon>
        <taxon>Pseudomonadota</taxon>
        <taxon>Alphaproteobacteria</taxon>
        <taxon>Rhodobacterales</taxon>
        <taxon>Roseobacteraceae</taxon>
        <taxon>Roseovarius</taxon>
    </lineage>
</organism>
<feature type="domain" description="Glyoxalase-like" evidence="1">
    <location>
        <begin position="7"/>
        <end position="175"/>
    </location>
</feature>
<dbReference type="Proteomes" id="UP000428330">
    <property type="component" value="Chromosome"/>
</dbReference>
<evidence type="ECO:0000313" key="2">
    <source>
        <dbReference type="EMBL" id="QGX97799.1"/>
    </source>
</evidence>
<evidence type="ECO:0000313" key="3">
    <source>
        <dbReference type="Proteomes" id="UP000428330"/>
    </source>
</evidence>